<evidence type="ECO:0000256" key="3">
    <source>
        <dbReference type="ARBA" id="ARBA00012438"/>
    </source>
</evidence>
<dbReference type="Gene3D" id="1.10.287.130">
    <property type="match status" value="1"/>
</dbReference>
<reference evidence="17" key="1">
    <citation type="journal article" date="2021" name="Microb. Physiol.">
        <title>Proteogenomic Insights into the Physiology of Marine, Sulfate-Reducing, Filamentous Desulfonema limicola and Desulfonema magnum.</title>
        <authorList>
            <person name="Schnaars V."/>
            <person name="Wohlbrand L."/>
            <person name="Scheve S."/>
            <person name="Hinrichs C."/>
            <person name="Reinhardt R."/>
            <person name="Rabus R."/>
        </authorList>
    </citation>
    <scope>NUCLEOTIDE SEQUENCE</scope>
    <source>
        <strain evidence="17">5ac10</strain>
    </source>
</reference>
<evidence type="ECO:0000313" key="18">
    <source>
        <dbReference type="Proteomes" id="UP000663720"/>
    </source>
</evidence>
<keyword evidence="9 17" id="KW-0418">Kinase</keyword>
<keyword evidence="6" id="KW-0808">Transferase</keyword>
<dbReference type="GO" id="GO:0000155">
    <property type="term" value="F:phosphorelay sensor kinase activity"/>
    <property type="evidence" value="ECO:0007669"/>
    <property type="project" value="InterPro"/>
</dbReference>
<dbReference type="EC" id="2.7.13.3" evidence="3"/>
<evidence type="ECO:0000259" key="16">
    <source>
        <dbReference type="PROSITE" id="PS50885"/>
    </source>
</evidence>
<keyword evidence="10" id="KW-0067">ATP-binding</keyword>
<evidence type="ECO:0000256" key="5">
    <source>
        <dbReference type="ARBA" id="ARBA00022553"/>
    </source>
</evidence>
<dbReference type="EMBL" id="CP061799">
    <property type="protein sequence ID" value="QTA80610.1"/>
    <property type="molecule type" value="Genomic_DNA"/>
</dbReference>
<dbReference type="InterPro" id="IPR003661">
    <property type="entry name" value="HisK_dim/P_dom"/>
</dbReference>
<dbReference type="PROSITE" id="PS50885">
    <property type="entry name" value="HAMP"/>
    <property type="match status" value="1"/>
</dbReference>
<dbReference type="RefSeq" id="WP_207692243.1">
    <property type="nucleotide sequence ID" value="NZ_CP061799.1"/>
</dbReference>
<comment type="catalytic activity">
    <reaction evidence="1">
        <text>ATP + protein L-histidine = ADP + protein N-phospho-L-histidine.</text>
        <dbReference type="EC" id="2.7.13.3"/>
    </reaction>
</comment>
<keyword evidence="5" id="KW-0597">Phosphoprotein</keyword>
<evidence type="ECO:0000256" key="4">
    <source>
        <dbReference type="ARBA" id="ARBA00022475"/>
    </source>
</evidence>
<dbReference type="GO" id="GO:0005524">
    <property type="term" value="F:ATP binding"/>
    <property type="evidence" value="ECO:0007669"/>
    <property type="project" value="UniProtKB-KW"/>
</dbReference>
<dbReference type="PANTHER" id="PTHR45528">
    <property type="entry name" value="SENSOR HISTIDINE KINASE CPXA"/>
    <property type="match status" value="1"/>
</dbReference>
<dbReference type="Pfam" id="PF00512">
    <property type="entry name" value="HisKA"/>
    <property type="match status" value="1"/>
</dbReference>
<dbReference type="SMART" id="SM00387">
    <property type="entry name" value="HATPase_c"/>
    <property type="match status" value="1"/>
</dbReference>
<evidence type="ECO:0000256" key="10">
    <source>
        <dbReference type="ARBA" id="ARBA00022840"/>
    </source>
</evidence>
<dbReference type="InterPro" id="IPR003594">
    <property type="entry name" value="HATPase_dom"/>
</dbReference>
<keyword evidence="12" id="KW-0902">Two-component regulatory system</keyword>
<keyword evidence="8" id="KW-0547">Nucleotide-binding</keyword>
<dbReference type="AlphaFoldDB" id="A0A975GGQ6"/>
<gene>
    <name evidence="17" type="ORF">dnl_29200</name>
</gene>
<dbReference type="InterPro" id="IPR005467">
    <property type="entry name" value="His_kinase_dom"/>
</dbReference>
<dbReference type="CDD" id="cd06225">
    <property type="entry name" value="HAMP"/>
    <property type="match status" value="1"/>
</dbReference>
<evidence type="ECO:0000256" key="12">
    <source>
        <dbReference type="ARBA" id="ARBA00023012"/>
    </source>
</evidence>
<accession>A0A975GGQ6</accession>
<keyword evidence="11 14" id="KW-1133">Transmembrane helix</keyword>
<keyword evidence="13 14" id="KW-0472">Membrane</keyword>
<feature type="transmembrane region" description="Helical" evidence="14">
    <location>
        <begin position="6"/>
        <end position="30"/>
    </location>
</feature>
<dbReference type="InterPro" id="IPR003660">
    <property type="entry name" value="HAMP_dom"/>
</dbReference>
<dbReference type="PROSITE" id="PS50109">
    <property type="entry name" value="HIS_KIN"/>
    <property type="match status" value="1"/>
</dbReference>
<keyword evidence="4" id="KW-1003">Cell membrane</keyword>
<dbReference type="SUPFAM" id="SSF158472">
    <property type="entry name" value="HAMP domain-like"/>
    <property type="match status" value="1"/>
</dbReference>
<dbReference type="InterPro" id="IPR004358">
    <property type="entry name" value="Sig_transdc_His_kin-like_C"/>
</dbReference>
<proteinExistence type="predicted"/>
<dbReference type="SUPFAM" id="SSF55874">
    <property type="entry name" value="ATPase domain of HSP90 chaperone/DNA topoisomerase II/histidine kinase"/>
    <property type="match status" value="1"/>
</dbReference>
<dbReference type="InterPro" id="IPR050398">
    <property type="entry name" value="HssS/ArlS-like"/>
</dbReference>
<dbReference type="CDD" id="cd00082">
    <property type="entry name" value="HisKA"/>
    <property type="match status" value="1"/>
</dbReference>
<name>A0A975GGQ6_9BACT</name>
<evidence type="ECO:0000256" key="11">
    <source>
        <dbReference type="ARBA" id="ARBA00022989"/>
    </source>
</evidence>
<dbReference type="Gene3D" id="6.10.340.10">
    <property type="match status" value="1"/>
</dbReference>
<evidence type="ECO:0000313" key="17">
    <source>
        <dbReference type="EMBL" id="QTA80610.1"/>
    </source>
</evidence>
<comment type="subcellular location">
    <subcellularLocation>
        <location evidence="2">Cell membrane</location>
        <topology evidence="2">Multi-pass membrane protein</topology>
    </subcellularLocation>
</comment>
<feature type="transmembrane region" description="Helical" evidence="14">
    <location>
        <begin position="156"/>
        <end position="174"/>
    </location>
</feature>
<evidence type="ECO:0000256" key="1">
    <source>
        <dbReference type="ARBA" id="ARBA00000085"/>
    </source>
</evidence>
<dbReference type="Proteomes" id="UP000663720">
    <property type="component" value="Chromosome"/>
</dbReference>
<evidence type="ECO:0000256" key="13">
    <source>
        <dbReference type="ARBA" id="ARBA00023136"/>
    </source>
</evidence>
<keyword evidence="7 14" id="KW-0812">Transmembrane</keyword>
<evidence type="ECO:0000256" key="9">
    <source>
        <dbReference type="ARBA" id="ARBA00022777"/>
    </source>
</evidence>
<organism evidence="17 18">
    <name type="scientific">Desulfonema limicola</name>
    <dbReference type="NCBI Taxonomy" id="45656"/>
    <lineage>
        <taxon>Bacteria</taxon>
        <taxon>Pseudomonadati</taxon>
        <taxon>Thermodesulfobacteriota</taxon>
        <taxon>Desulfobacteria</taxon>
        <taxon>Desulfobacterales</taxon>
        <taxon>Desulfococcaceae</taxon>
        <taxon>Desulfonema</taxon>
    </lineage>
</organism>
<dbReference type="SMART" id="SM00388">
    <property type="entry name" value="HisKA"/>
    <property type="match status" value="1"/>
</dbReference>
<dbReference type="PRINTS" id="PR00344">
    <property type="entry name" value="BCTRLSENSOR"/>
</dbReference>
<dbReference type="KEGG" id="dli:dnl_29200"/>
<dbReference type="GO" id="GO:0005886">
    <property type="term" value="C:plasma membrane"/>
    <property type="evidence" value="ECO:0007669"/>
    <property type="project" value="UniProtKB-SubCell"/>
</dbReference>
<evidence type="ECO:0000256" key="7">
    <source>
        <dbReference type="ARBA" id="ARBA00022692"/>
    </source>
</evidence>
<protein>
    <recommendedName>
        <fullName evidence="3">histidine kinase</fullName>
        <ecNumber evidence="3">2.7.13.3</ecNumber>
    </recommendedName>
</protein>
<dbReference type="SMART" id="SM00304">
    <property type="entry name" value="HAMP"/>
    <property type="match status" value="1"/>
</dbReference>
<evidence type="ECO:0000259" key="15">
    <source>
        <dbReference type="PROSITE" id="PS50109"/>
    </source>
</evidence>
<dbReference type="InterPro" id="IPR036890">
    <property type="entry name" value="HATPase_C_sf"/>
</dbReference>
<feature type="domain" description="Histidine kinase" evidence="15">
    <location>
        <begin position="252"/>
        <end position="459"/>
    </location>
</feature>
<evidence type="ECO:0000256" key="8">
    <source>
        <dbReference type="ARBA" id="ARBA00022741"/>
    </source>
</evidence>
<dbReference type="Pfam" id="PF00672">
    <property type="entry name" value="HAMP"/>
    <property type="match status" value="1"/>
</dbReference>
<feature type="domain" description="HAMP" evidence="16">
    <location>
        <begin position="176"/>
        <end position="228"/>
    </location>
</feature>
<dbReference type="PANTHER" id="PTHR45528:SF1">
    <property type="entry name" value="SENSOR HISTIDINE KINASE CPXA"/>
    <property type="match status" value="1"/>
</dbReference>
<dbReference type="Pfam" id="PF02518">
    <property type="entry name" value="HATPase_c"/>
    <property type="match status" value="1"/>
</dbReference>
<dbReference type="SUPFAM" id="SSF47384">
    <property type="entry name" value="Homodimeric domain of signal transducing histidine kinase"/>
    <property type="match status" value="1"/>
</dbReference>
<sequence>MKGLGIHIRLLLAAVILISAATFTLGYMGINITREFVNSRFEERILFLARYLALNSELGILIGQKAMLERLAGNLLAEKDVVTVTIIGENDEILANASKNVSGDISIVEVPVIIQKTKGFPWGMVSEKDKNIIGKVKITYSTEGIKKLMKTMSIRFLWLSLGLAGLCVFIFYFISRSLVAPVSRLAAAARQVAEGDMKIRVEPGNLPETRELALAFNAMLDSLETSQAALKRANKEMITQNTLARMGKFSLMIAHEVKNPLAIIKSSLDILKKKIEKASENTMILYIEDEISRLNKLIEDFLLFAKPAVPNFRQVDLNNMLKGQILRFEVQLNGSSLDIQTSIPQYPCYTEADPDLMMRAIGNILKNAAEANDYNGYIDVNVFCENKHWILNIGDQGTGIDGKNIEKIFDPFFTTRSKGTGLGLAFVSQVIKSHQGKVWAENRKGEPGALFCIKLPLRTEIT</sequence>
<keyword evidence="18" id="KW-1185">Reference proteome</keyword>
<evidence type="ECO:0000256" key="6">
    <source>
        <dbReference type="ARBA" id="ARBA00022679"/>
    </source>
</evidence>
<evidence type="ECO:0000256" key="2">
    <source>
        <dbReference type="ARBA" id="ARBA00004651"/>
    </source>
</evidence>
<evidence type="ECO:0000256" key="14">
    <source>
        <dbReference type="SAM" id="Phobius"/>
    </source>
</evidence>
<dbReference type="Gene3D" id="3.30.565.10">
    <property type="entry name" value="Histidine kinase-like ATPase, C-terminal domain"/>
    <property type="match status" value="1"/>
</dbReference>
<dbReference type="InterPro" id="IPR036097">
    <property type="entry name" value="HisK_dim/P_sf"/>
</dbReference>